<dbReference type="AlphaFoldDB" id="A0A368N8C5"/>
<feature type="compositionally biased region" description="Polar residues" evidence="2">
    <location>
        <begin position="305"/>
        <end position="325"/>
    </location>
</feature>
<feature type="coiled-coil region" evidence="1">
    <location>
        <begin position="214"/>
        <end position="248"/>
    </location>
</feature>
<keyword evidence="5" id="KW-1185">Reference proteome</keyword>
<evidence type="ECO:0000259" key="3">
    <source>
        <dbReference type="SMART" id="SM00244"/>
    </source>
</evidence>
<dbReference type="InterPro" id="IPR001107">
    <property type="entry name" value="Band_7"/>
</dbReference>
<dbReference type="InterPro" id="IPR000163">
    <property type="entry name" value="Prohibitin"/>
</dbReference>
<dbReference type="GO" id="GO:0016020">
    <property type="term" value="C:membrane"/>
    <property type="evidence" value="ECO:0007669"/>
    <property type="project" value="InterPro"/>
</dbReference>
<dbReference type="RefSeq" id="WP_114448349.1">
    <property type="nucleotide sequence ID" value="NZ_QPHM01000001.1"/>
</dbReference>
<dbReference type="PANTHER" id="PTHR23222">
    <property type="entry name" value="PROHIBITIN"/>
    <property type="match status" value="1"/>
</dbReference>
<reference evidence="4 5" key="1">
    <citation type="submission" date="2018-07" db="EMBL/GenBank/DDBJ databases">
        <title>Genome sequences of Haloplanus salinus JCM 18368T.</title>
        <authorList>
            <person name="Kim Y.B."/>
            <person name="Roh S.W."/>
        </authorList>
    </citation>
    <scope>NUCLEOTIDE SEQUENCE [LARGE SCALE GENOMIC DNA]</scope>
    <source>
        <strain evidence="4 5">JCM 18368</strain>
    </source>
</reference>
<sequence length="325" mass="35346">MSSDSDPFSDPDSGSSSDFDVGRLLKLAAVGVATLVVVATLLGGYHQVPEGHVGVQKSFGAVTGDELPPGAHLIVPVKDSVQDVEIRPRTYTMANTQGEGDNPGRADAVTVQTINGTTVDIDITVRYRVQRDDPATFVSQWRTVGQAERRLIRPSVRSQLRTEAAGIQTSEIYTQQGRERLAAAAQGKLRSAFEGEALVLEEVQVRDVNLPDSYDQALNEKEIAKQRVQKKKFEIEQARREKQRQEIRAEADARVIEIRGDALRSNPIVLRQQYIKSIDASDKIILATDRDGTPIILQTGGRTAGNASESDVSLTANRTNGTATG</sequence>
<feature type="region of interest" description="Disordered" evidence="2">
    <location>
        <begin position="300"/>
        <end position="325"/>
    </location>
</feature>
<dbReference type="InterPro" id="IPR036013">
    <property type="entry name" value="Band_7/SPFH_dom_sf"/>
</dbReference>
<dbReference type="SMART" id="SM00244">
    <property type="entry name" value="PHB"/>
    <property type="match status" value="1"/>
</dbReference>
<dbReference type="PANTHER" id="PTHR23222:SF0">
    <property type="entry name" value="PROHIBITIN 1"/>
    <property type="match status" value="1"/>
</dbReference>
<organism evidence="4 5">
    <name type="scientific">Haloplanus salinus</name>
    <dbReference type="NCBI Taxonomy" id="1126245"/>
    <lineage>
        <taxon>Archaea</taxon>
        <taxon>Methanobacteriati</taxon>
        <taxon>Methanobacteriota</taxon>
        <taxon>Stenosarchaea group</taxon>
        <taxon>Halobacteria</taxon>
        <taxon>Halobacteriales</taxon>
        <taxon>Haloferacaceae</taxon>
        <taxon>Haloplanus</taxon>
    </lineage>
</organism>
<dbReference type="Proteomes" id="UP000252189">
    <property type="component" value="Unassembled WGS sequence"/>
</dbReference>
<evidence type="ECO:0000256" key="2">
    <source>
        <dbReference type="SAM" id="MobiDB-lite"/>
    </source>
</evidence>
<evidence type="ECO:0000256" key="1">
    <source>
        <dbReference type="SAM" id="Coils"/>
    </source>
</evidence>
<dbReference type="Pfam" id="PF01145">
    <property type="entry name" value="Band_7"/>
    <property type="match status" value="1"/>
</dbReference>
<dbReference type="CDD" id="cd03401">
    <property type="entry name" value="SPFH_prohibitin"/>
    <property type="match status" value="1"/>
</dbReference>
<dbReference type="OrthoDB" id="141114at2157"/>
<keyword evidence="1" id="KW-0175">Coiled coil</keyword>
<evidence type="ECO:0000313" key="4">
    <source>
        <dbReference type="EMBL" id="RCU46798.1"/>
    </source>
</evidence>
<feature type="domain" description="Band 7" evidence="3">
    <location>
        <begin position="43"/>
        <end position="222"/>
    </location>
</feature>
<proteinExistence type="predicted"/>
<name>A0A368N8C5_9EURY</name>
<protein>
    <submittedName>
        <fullName evidence="4">Prohibitin family protein</fullName>
    </submittedName>
</protein>
<dbReference type="EMBL" id="QPHM01000001">
    <property type="protein sequence ID" value="RCU46798.1"/>
    <property type="molecule type" value="Genomic_DNA"/>
</dbReference>
<accession>A0A368N8C5</accession>
<comment type="caution">
    <text evidence="4">The sequence shown here is derived from an EMBL/GenBank/DDBJ whole genome shotgun (WGS) entry which is preliminary data.</text>
</comment>
<evidence type="ECO:0000313" key="5">
    <source>
        <dbReference type="Proteomes" id="UP000252189"/>
    </source>
</evidence>
<dbReference type="Gene3D" id="3.30.479.30">
    <property type="entry name" value="Band 7 domain"/>
    <property type="match status" value="1"/>
</dbReference>
<dbReference type="SUPFAM" id="SSF117892">
    <property type="entry name" value="Band 7/SPFH domain"/>
    <property type="match status" value="1"/>
</dbReference>
<gene>
    <name evidence="4" type="ORF">DU504_05460</name>
</gene>